<dbReference type="Gene3D" id="1.10.10.10">
    <property type="entry name" value="Winged helix-like DNA-binding domain superfamily/Winged helix DNA-binding domain"/>
    <property type="match status" value="1"/>
</dbReference>
<dbReference type="AlphaFoldDB" id="A0A0G4K790"/>
<proteinExistence type="predicted"/>
<sequence length="113" mass="13392">MNYDDIVSNLMQELRRGTLIIVVLSQLKKEEYGYNLITKLKENGITVEANTLYPLLRRLENQGLLKSEWNTKEDKPRKYYSITKDGKEVLKKAVHHWKEFSSNVNKIIDEQFF</sequence>
<dbReference type="InterPro" id="IPR052509">
    <property type="entry name" value="Metal_resp_DNA-bind_regulator"/>
</dbReference>
<name>A0A0G4K790_9SPIR</name>
<evidence type="ECO:0000313" key="2">
    <source>
        <dbReference type="EMBL" id="CRF33091.1"/>
    </source>
</evidence>
<organism evidence="2 3">
    <name type="scientific">Brachyspira suanatina</name>
    <dbReference type="NCBI Taxonomy" id="381802"/>
    <lineage>
        <taxon>Bacteria</taxon>
        <taxon>Pseudomonadati</taxon>
        <taxon>Spirochaetota</taxon>
        <taxon>Spirochaetia</taxon>
        <taxon>Brachyspirales</taxon>
        <taxon>Brachyspiraceae</taxon>
        <taxon>Brachyspira</taxon>
    </lineage>
</organism>
<dbReference type="InterPro" id="IPR036388">
    <property type="entry name" value="WH-like_DNA-bd_sf"/>
</dbReference>
<evidence type="ECO:0000259" key="1">
    <source>
        <dbReference type="Pfam" id="PF03551"/>
    </source>
</evidence>
<dbReference type="InterPro" id="IPR005149">
    <property type="entry name" value="Tscrpt_reg_PadR_N"/>
</dbReference>
<dbReference type="SUPFAM" id="SSF46785">
    <property type="entry name" value="Winged helix' DNA-binding domain"/>
    <property type="match status" value="1"/>
</dbReference>
<dbReference type="PANTHER" id="PTHR33169:SF14">
    <property type="entry name" value="TRANSCRIPTIONAL REGULATOR RV3488"/>
    <property type="match status" value="1"/>
</dbReference>
<reference evidence="3" key="1">
    <citation type="submission" date="2015-04" db="EMBL/GenBank/DDBJ databases">
        <authorList>
            <person name="Mushtaq Mamoona"/>
        </authorList>
    </citation>
    <scope>NUCLEOTIDE SEQUENCE [LARGE SCALE GENOMIC DNA]</scope>
    <source>
        <strain evidence="3">AN4859/03</strain>
    </source>
</reference>
<dbReference type="Proteomes" id="UP000043763">
    <property type="component" value="Unassembled WGS sequence"/>
</dbReference>
<keyword evidence="3" id="KW-1185">Reference proteome</keyword>
<protein>
    <submittedName>
        <fullName evidence="2">PadR family transcriptional regulator</fullName>
    </submittedName>
</protein>
<dbReference type="OrthoDB" id="9791785at2"/>
<dbReference type="InterPro" id="IPR036390">
    <property type="entry name" value="WH_DNA-bd_sf"/>
</dbReference>
<dbReference type="PANTHER" id="PTHR33169">
    <property type="entry name" value="PADR-FAMILY TRANSCRIPTIONAL REGULATOR"/>
    <property type="match status" value="1"/>
</dbReference>
<dbReference type="RefSeq" id="WP_048594368.1">
    <property type="nucleotide sequence ID" value="NZ_CVLB01000001.1"/>
</dbReference>
<feature type="domain" description="Transcription regulator PadR N-terminal" evidence="1">
    <location>
        <begin position="23"/>
        <end position="92"/>
    </location>
</feature>
<gene>
    <name evidence="2" type="ORF">BRSU_1222</name>
</gene>
<accession>A0A0G4K790</accession>
<dbReference type="EMBL" id="CVLB01000001">
    <property type="protein sequence ID" value="CRF33091.1"/>
    <property type="molecule type" value="Genomic_DNA"/>
</dbReference>
<evidence type="ECO:0000313" key="3">
    <source>
        <dbReference type="Proteomes" id="UP000043763"/>
    </source>
</evidence>
<dbReference type="Pfam" id="PF03551">
    <property type="entry name" value="PadR"/>
    <property type="match status" value="1"/>
</dbReference>